<evidence type="ECO:0000256" key="8">
    <source>
        <dbReference type="ARBA" id="ARBA00023052"/>
    </source>
</evidence>
<accession>A0A316YBR9</accession>
<dbReference type="GO" id="GO:0046872">
    <property type="term" value="F:metal ion binding"/>
    <property type="evidence" value="ECO:0007669"/>
    <property type="project" value="UniProtKB-KW"/>
</dbReference>
<dbReference type="GO" id="GO:0005829">
    <property type="term" value="C:cytosol"/>
    <property type="evidence" value="ECO:0007669"/>
    <property type="project" value="TreeGrafter"/>
</dbReference>
<evidence type="ECO:0000256" key="4">
    <source>
        <dbReference type="ARBA" id="ARBA00007131"/>
    </source>
</evidence>
<evidence type="ECO:0000256" key="9">
    <source>
        <dbReference type="SAM" id="MobiDB-lite"/>
    </source>
</evidence>
<dbReference type="RefSeq" id="XP_025374418.1">
    <property type="nucleotide sequence ID" value="XM_025518424.1"/>
</dbReference>
<dbReference type="InterPro" id="IPR020826">
    <property type="entry name" value="Transketolase_BS"/>
</dbReference>
<dbReference type="InterPro" id="IPR005474">
    <property type="entry name" value="Transketolase_N"/>
</dbReference>
<dbReference type="Proteomes" id="UP000245768">
    <property type="component" value="Unassembled WGS sequence"/>
</dbReference>
<feature type="region of interest" description="Disordered" evidence="9">
    <location>
        <begin position="1"/>
        <end position="24"/>
    </location>
</feature>
<evidence type="ECO:0000313" key="11">
    <source>
        <dbReference type="EMBL" id="PWN87220.1"/>
    </source>
</evidence>
<protein>
    <submittedName>
        <fullName evidence="11">Transketolase</fullName>
    </submittedName>
</protein>
<dbReference type="InterPro" id="IPR033247">
    <property type="entry name" value="Transketolase_fam"/>
</dbReference>
<feature type="domain" description="Transketolase-like pyrimidine-binding" evidence="10">
    <location>
        <begin position="393"/>
        <end position="579"/>
    </location>
</feature>
<name>A0A316YBR9_9BASI</name>
<feature type="compositionally biased region" description="Polar residues" evidence="9">
    <location>
        <begin position="1"/>
        <end position="12"/>
    </location>
</feature>
<dbReference type="GeneID" id="37040340"/>
<comment type="cofactor">
    <cofactor evidence="3">
        <name>thiamine diphosphate</name>
        <dbReference type="ChEBI" id="CHEBI:58937"/>
    </cofactor>
</comment>
<comment type="similarity">
    <text evidence="4">Belongs to the transketolase family.</text>
</comment>
<evidence type="ECO:0000256" key="2">
    <source>
        <dbReference type="ARBA" id="ARBA00001946"/>
    </source>
</evidence>
<dbReference type="SUPFAM" id="SSF52922">
    <property type="entry name" value="TK C-terminal domain-like"/>
    <property type="match status" value="1"/>
</dbReference>
<sequence>MTPSAVSASSVQADRPLTAPPKSVPLTAPLSNAAEVLSAVRCLAADLVQQFNGGHPGTAMGAAAIGLALWGGEGTMRFDPADAAWIDRDRFVLSAGHACLLQYIYLHLAGYKSWTLDMLKRYHSPDFVHSQAAGHPEIEFEGVEVTTGPLGQGIANAVGLAMASKHFAAHFNRPGGHDIVGAKVWCMTGDGCLQEGVGQEAVSLAGHLRLDNLILIYDDNGVTVDGNIDTCFTDDTSAKLTSCGWHVIDVEGDATNDVEAILKALQSARNSTAGKPVFVHIRTVIGFGSHNQGLAPTHGAALGDVDVAAIKQLHGQDSGVHFHVPGRVYGAFDEIRARGAREHQQWRLRFEAYQRAHPDLAREFQARFSGRLDGGVDTAALLPRREALPTAATPTRKASGLAVAALGPAVPQLMTGSADLMESTFVTWTKDLFFGSPDAGEEKQSFAGRQVRYGIREHAMAAIANGLAAYAPDAIVPVISTFFMFFLYAAPAVRMAALQRLRIVGIATHDSIGIGEDGPTHQPIALASLFRAMPNLRFVRPADAEEVMGAWKLALQDSDGDGGGGMPTILSLSRQGVPLLAGSDREAVAKGAYTVVESASSLSSLSPSSSPSSPPRLVLIATGSEVQLAVRVAERLGQTTPTSVVSMPCQALFDAQPASYRRAVLPATSLIVAIEAWSSYGWARYAHASVSMHTFGLSGPQAGLYDHFGFSEDNIAKKVDAFVKKHSTGPDGAVRVPAVGDFEELLLGHAP</sequence>
<dbReference type="GO" id="GO:0005634">
    <property type="term" value="C:nucleus"/>
    <property type="evidence" value="ECO:0007669"/>
    <property type="project" value="TreeGrafter"/>
</dbReference>
<evidence type="ECO:0000256" key="1">
    <source>
        <dbReference type="ARBA" id="ARBA00001941"/>
    </source>
</evidence>
<dbReference type="EMBL" id="KZ819641">
    <property type="protein sequence ID" value="PWN87220.1"/>
    <property type="molecule type" value="Genomic_DNA"/>
</dbReference>
<dbReference type="STRING" id="215250.A0A316YBR9"/>
<dbReference type="Gene3D" id="3.40.50.970">
    <property type="match status" value="2"/>
</dbReference>
<dbReference type="GO" id="GO:0004802">
    <property type="term" value="F:transketolase activity"/>
    <property type="evidence" value="ECO:0007669"/>
    <property type="project" value="TreeGrafter"/>
</dbReference>
<dbReference type="PROSITE" id="PS00801">
    <property type="entry name" value="TRANSKETOLASE_1"/>
    <property type="match status" value="1"/>
</dbReference>
<evidence type="ECO:0000256" key="6">
    <source>
        <dbReference type="ARBA" id="ARBA00022723"/>
    </source>
</evidence>
<keyword evidence="7" id="KW-0460">Magnesium</keyword>
<evidence type="ECO:0000256" key="7">
    <source>
        <dbReference type="ARBA" id="ARBA00022842"/>
    </source>
</evidence>
<dbReference type="CDD" id="cd02012">
    <property type="entry name" value="TPP_TK"/>
    <property type="match status" value="1"/>
</dbReference>
<dbReference type="InterPro" id="IPR029061">
    <property type="entry name" value="THDP-binding"/>
</dbReference>
<dbReference type="Gene3D" id="3.40.50.920">
    <property type="match status" value="1"/>
</dbReference>
<dbReference type="FunCoup" id="A0A316YBR9">
    <property type="interactions" value="344"/>
</dbReference>
<dbReference type="GO" id="GO:0006098">
    <property type="term" value="P:pentose-phosphate shunt"/>
    <property type="evidence" value="ECO:0007669"/>
    <property type="project" value="TreeGrafter"/>
</dbReference>
<organism evidence="11 12">
    <name type="scientific">Acaromyces ingoldii</name>
    <dbReference type="NCBI Taxonomy" id="215250"/>
    <lineage>
        <taxon>Eukaryota</taxon>
        <taxon>Fungi</taxon>
        <taxon>Dikarya</taxon>
        <taxon>Basidiomycota</taxon>
        <taxon>Ustilaginomycotina</taxon>
        <taxon>Exobasidiomycetes</taxon>
        <taxon>Exobasidiales</taxon>
        <taxon>Cryptobasidiaceae</taxon>
        <taxon>Acaromyces</taxon>
    </lineage>
</organism>
<keyword evidence="8" id="KW-0786">Thiamine pyrophosphate</keyword>
<dbReference type="InterPro" id="IPR055152">
    <property type="entry name" value="Transketolase-like_C_2"/>
</dbReference>
<reference evidence="11 12" key="1">
    <citation type="journal article" date="2018" name="Mol. Biol. Evol.">
        <title>Broad Genomic Sampling Reveals a Smut Pathogenic Ancestry of the Fungal Clade Ustilaginomycotina.</title>
        <authorList>
            <person name="Kijpornyongpan T."/>
            <person name="Mondo S.J."/>
            <person name="Barry K."/>
            <person name="Sandor L."/>
            <person name="Lee J."/>
            <person name="Lipzen A."/>
            <person name="Pangilinan J."/>
            <person name="LaButti K."/>
            <person name="Hainaut M."/>
            <person name="Henrissat B."/>
            <person name="Grigoriev I.V."/>
            <person name="Spatafora J.W."/>
            <person name="Aime M.C."/>
        </authorList>
    </citation>
    <scope>NUCLEOTIDE SEQUENCE [LARGE SCALE GENOMIC DNA]</scope>
    <source>
        <strain evidence="11 12">MCA 4198</strain>
    </source>
</reference>
<evidence type="ECO:0000313" key="12">
    <source>
        <dbReference type="Proteomes" id="UP000245768"/>
    </source>
</evidence>
<keyword evidence="6" id="KW-0479">Metal-binding</keyword>
<comment type="cofactor">
    <cofactor evidence="2">
        <name>Mg(2+)</name>
        <dbReference type="ChEBI" id="CHEBI:18420"/>
    </cofactor>
</comment>
<dbReference type="SUPFAM" id="SSF52518">
    <property type="entry name" value="Thiamin diphosphate-binding fold (THDP-binding)"/>
    <property type="match status" value="2"/>
</dbReference>
<keyword evidence="5" id="KW-0808">Transferase</keyword>
<dbReference type="PROSITE" id="PS00802">
    <property type="entry name" value="TRANSKETOLASE_2"/>
    <property type="match status" value="1"/>
</dbReference>
<proteinExistence type="inferred from homology"/>
<dbReference type="PANTHER" id="PTHR43522:SF6">
    <property type="entry name" value="TRANSKETOLASE-LIKE PYRIMIDINE-BINDING DOMAIN-CONTAINING PROTEIN-RELATED"/>
    <property type="match status" value="1"/>
</dbReference>
<gene>
    <name evidence="11" type="ORF">FA10DRAFT_198248</name>
</gene>
<keyword evidence="12" id="KW-1185">Reference proteome</keyword>
<dbReference type="InterPro" id="IPR049557">
    <property type="entry name" value="Transketolase_CS"/>
</dbReference>
<dbReference type="Pfam" id="PF22613">
    <property type="entry name" value="Transketolase_C_1"/>
    <property type="match status" value="1"/>
</dbReference>
<dbReference type="SMART" id="SM00861">
    <property type="entry name" value="Transket_pyr"/>
    <property type="match status" value="1"/>
</dbReference>
<dbReference type="InterPro" id="IPR005475">
    <property type="entry name" value="Transketolase-like_Pyr-bd"/>
</dbReference>
<evidence type="ECO:0000256" key="3">
    <source>
        <dbReference type="ARBA" id="ARBA00001964"/>
    </source>
</evidence>
<evidence type="ECO:0000256" key="5">
    <source>
        <dbReference type="ARBA" id="ARBA00022679"/>
    </source>
</evidence>
<dbReference type="FunFam" id="3.40.50.970:FF:000004">
    <property type="entry name" value="Transketolase"/>
    <property type="match status" value="1"/>
</dbReference>
<dbReference type="PANTHER" id="PTHR43522">
    <property type="entry name" value="TRANSKETOLASE"/>
    <property type="match status" value="1"/>
</dbReference>
<dbReference type="InParanoid" id="A0A316YBR9"/>
<dbReference type="AlphaFoldDB" id="A0A316YBR9"/>
<comment type="cofactor">
    <cofactor evidence="1">
        <name>Co(2+)</name>
        <dbReference type="ChEBI" id="CHEBI:48828"/>
    </cofactor>
</comment>
<dbReference type="OrthoDB" id="10267175at2759"/>
<dbReference type="CDD" id="cd07033">
    <property type="entry name" value="TPP_PYR_DXS_TK_like"/>
    <property type="match status" value="1"/>
</dbReference>
<dbReference type="Pfam" id="PF02779">
    <property type="entry name" value="Transket_pyr"/>
    <property type="match status" value="1"/>
</dbReference>
<dbReference type="InterPro" id="IPR009014">
    <property type="entry name" value="Transketo_C/PFOR_II"/>
</dbReference>
<evidence type="ECO:0000259" key="10">
    <source>
        <dbReference type="SMART" id="SM00861"/>
    </source>
</evidence>
<dbReference type="Pfam" id="PF00456">
    <property type="entry name" value="Transketolase_N"/>
    <property type="match status" value="1"/>
</dbReference>